<dbReference type="SUPFAM" id="SSF53098">
    <property type="entry name" value="Ribonuclease H-like"/>
    <property type="match status" value="1"/>
</dbReference>
<proteinExistence type="predicted"/>
<evidence type="ECO:0000256" key="4">
    <source>
        <dbReference type="ARBA" id="ARBA00022833"/>
    </source>
</evidence>
<keyword evidence="2" id="KW-0479">Metal-binding</keyword>
<dbReference type="GO" id="GO:0005634">
    <property type="term" value="C:nucleus"/>
    <property type="evidence" value="ECO:0007669"/>
    <property type="project" value="UniProtKB-SubCell"/>
</dbReference>
<evidence type="ECO:0000256" key="2">
    <source>
        <dbReference type="ARBA" id="ARBA00022723"/>
    </source>
</evidence>
<comment type="caution">
    <text evidence="6">The sequence shown here is derived from an EMBL/GenBank/DDBJ whole genome shotgun (WGS) entry which is preliminary data.</text>
</comment>
<dbReference type="AlphaFoldDB" id="A0A074RGP0"/>
<keyword evidence="3" id="KW-0863">Zinc-finger</keyword>
<keyword evidence="4" id="KW-0862">Zinc</keyword>
<reference evidence="6 7" key="1">
    <citation type="submission" date="2013-12" db="EMBL/GenBank/DDBJ databases">
        <authorList>
            <person name="Cubeta M."/>
            <person name="Pakala S."/>
            <person name="Fedorova N."/>
            <person name="Thomas E."/>
            <person name="Dean R."/>
            <person name="Jabaji S."/>
            <person name="Neate S."/>
            <person name="Toda T."/>
            <person name="Tavantzis S."/>
            <person name="Vilgalys R."/>
            <person name="Bharathan N."/>
            <person name="Pakala S."/>
            <person name="Losada L.S."/>
            <person name="Zafar N."/>
            <person name="Nierman W."/>
        </authorList>
    </citation>
    <scope>NUCLEOTIDE SEQUENCE [LARGE SCALE GENOMIC DNA]</scope>
    <source>
        <strain evidence="6 7">123E</strain>
    </source>
</reference>
<dbReference type="OrthoDB" id="3259198at2759"/>
<dbReference type="InterPro" id="IPR012337">
    <property type="entry name" value="RNaseH-like_sf"/>
</dbReference>
<dbReference type="EMBL" id="AZST01001198">
    <property type="protein sequence ID" value="KEP46256.1"/>
    <property type="molecule type" value="Genomic_DNA"/>
</dbReference>
<keyword evidence="5" id="KW-0539">Nucleus</keyword>
<keyword evidence="7" id="KW-1185">Reference proteome</keyword>
<evidence type="ECO:0000313" key="6">
    <source>
        <dbReference type="EMBL" id="KEP46256.1"/>
    </source>
</evidence>
<sequence>MLGVQDTGEGNESTEAELMTVPAIILQSFNIDVFYKKLTRWIVTGNQPFTEIENEELRDMIIYLHPALSDHLIRSAALKERLFGHAEIMRRSTKQYLRDLPGLLAIACDGWTSSNRIAFLAITGSWVTLDWERQETLLDFVELQGAHSGENMADLVGKTLTDLGIVDQVVSLVSDSASNNGTLVRHLSNQLRRSSPNSRWDGTKGHIRCLAHVIHLAVMSFLRALHAVPESVDIRDFDYNNKEFTQETAEATVAENHQESLESDDTDTVDPLVNLHSGISKVCT</sequence>
<dbReference type="PANTHER" id="PTHR46481">
    <property type="entry name" value="ZINC FINGER BED DOMAIN-CONTAINING PROTEIN 4"/>
    <property type="match status" value="1"/>
</dbReference>
<dbReference type="HOGENOM" id="CLU_085460_0_0_1"/>
<protein>
    <submittedName>
        <fullName evidence="6">Putative transposase</fullName>
    </submittedName>
</protein>
<dbReference type="InterPro" id="IPR052035">
    <property type="entry name" value="ZnF_BED_domain_contain"/>
</dbReference>
<organism evidence="6 7">
    <name type="scientific">Rhizoctonia solani 123E</name>
    <dbReference type="NCBI Taxonomy" id="1423351"/>
    <lineage>
        <taxon>Eukaryota</taxon>
        <taxon>Fungi</taxon>
        <taxon>Dikarya</taxon>
        <taxon>Basidiomycota</taxon>
        <taxon>Agaricomycotina</taxon>
        <taxon>Agaricomycetes</taxon>
        <taxon>Cantharellales</taxon>
        <taxon>Ceratobasidiaceae</taxon>
        <taxon>Rhizoctonia</taxon>
    </lineage>
</organism>
<comment type="subcellular location">
    <subcellularLocation>
        <location evidence="1">Nucleus</location>
    </subcellularLocation>
</comment>
<name>A0A074RGP0_9AGAM</name>
<evidence type="ECO:0000256" key="1">
    <source>
        <dbReference type="ARBA" id="ARBA00004123"/>
    </source>
</evidence>
<gene>
    <name evidence="6" type="ORF">V565_209370</name>
</gene>
<dbReference type="PANTHER" id="PTHR46481:SF10">
    <property type="entry name" value="ZINC FINGER BED DOMAIN-CONTAINING PROTEIN 39"/>
    <property type="match status" value="1"/>
</dbReference>
<evidence type="ECO:0000256" key="3">
    <source>
        <dbReference type="ARBA" id="ARBA00022771"/>
    </source>
</evidence>
<dbReference type="Proteomes" id="UP000027456">
    <property type="component" value="Unassembled WGS sequence"/>
</dbReference>
<evidence type="ECO:0000313" key="7">
    <source>
        <dbReference type="Proteomes" id="UP000027456"/>
    </source>
</evidence>
<dbReference type="STRING" id="1423351.A0A074RGP0"/>
<dbReference type="GO" id="GO:0008270">
    <property type="term" value="F:zinc ion binding"/>
    <property type="evidence" value="ECO:0007669"/>
    <property type="project" value="UniProtKB-KW"/>
</dbReference>
<evidence type="ECO:0000256" key="5">
    <source>
        <dbReference type="ARBA" id="ARBA00023242"/>
    </source>
</evidence>
<accession>A0A074RGP0</accession>